<evidence type="ECO:0000256" key="6">
    <source>
        <dbReference type="ARBA" id="ARBA00023136"/>
    </source>
</evidence>
<feature type="compositionally biased region" description="Low complexity" evidence="7">
    <location>
        <begin position="827"/>
        <end position="839"/>
    </location>
</feature>
<evidence type="ECO:0000256" key="3">
    <source>
        <dbReference type="ARBA" id="ARBA00022692"/>
    </source>
</evidence>
<feature type="region of interest" description="Disordered" evidence="7">
    <location>
        <begin position="65"/>
        <end position="111"/>
    </location>
</feature>
<feature type="compositionally biased region" description="Low complexity" evidence="7">
    <location>
        <begin position="318"/>
        <end position="330"/>
    </location>
</feature>
<accession>A0A8C0CVU4</accession>
<name>A0A8C0CVU4_BALMU</name>
<evidence type="ECO:0000259" key="10">
    <source>
        <dbReference type="Pfam" id="PF25987"/>
    </source>
</evidence>
<evidence type="ECO:0000313" key="11">
    <source>
        <dbReference type="Ensembl" id="ENSBMSP00010011216.1"/>
    </source>
</evidence>
<feature type="region of interest" description="Disordered" evidence="7">
    <location>
        <begin position="868"/>
        <end position="910"/>
    </location>
</feature>
<dbReference type="Pfam" id="PF25987">
    <property type="entry name" value="PRRT3"/>
    <property type="match status" value="3"/>
</dbReference>
<feature type="chain" id="PRO_5034708272" evidence="9">
    <location>
        <begin position="29"/>
        <end position="910"/>
    </location>
</feature>
<evidence type="ECO:0000256" key="8">
    <source>
        <dbReference type="SAM" id="Phobius"/>
    </source>
</evidence>
<keyword evidence="4 9" id="KW-0732">Signal</keyword>
<sequence length="910" mass="94372">MAPSPWGCVYGRLLLLLLLSLGAGSALGRGLPRPLEDLEPHLIPGAHPKGPVGTEPQAFDFFWEKPRDESPWNSNVPQVPAEEMPERPTDSLGPALHGPKAARGAQREGLPVTDDLQVARGPVFQGWTGPPESQESVEQEAPAPYPVGTPHLTFTPTTPRLQLGLATVPPIPGQPGSQVGQRPPRDEGLVAKAKIGVSETSPWDHKGPPHTLAPHPGTIMRPGLKEQGGSEEDFQEAAQGPLFTQQDPAAPDVGSVSPAEAASSQEPGSQPDLALARSLPPAEELPMELPKKAGGGETWEVSIPSPSPKQTDLPDVRGSSGPQPSGPSASETPNGQPKPEIAAMNGADPISPQRVRGAVEAPGTPKSLIPGPSDPGPTTNGTESPVGALQPDEAEEWPGRPQSHPPAPPVQAPSTSRRGLIRVTTQRALGQPPPPEPSASSAASVPASSPPANATSPPLRWGPLRRVLSFSWELHVYGVGVLFLLPALLALASLAAAPARLGLRAGLVLYNLPFPLLLTALAALTLLGLGAGLPQQLQNPLLLGALALAHGLGLLATDLLSARPALNLLAQGLSGWDASPGPRLLAVAGALGLLASGLQLAAALWLYPGPGQVGHFSWAWWGVHFWLRLLELTWALTLALAALAAARPRPPTEHACWAKLLRLACPTPSGKSEVPERPNNCYAGPSSVGAGTLDISKSLMRNPAEGGPPATPSSGAWGSAASLGRGPLGGPGPSRSSMGPAPSMSELDLRPPSPINLSRSIDAALFREHLVRDSIFRRCGLRGLASPPHPDAELDGAGSSLLRGRSRSLSDVRVRGPVPPHVVDEPVGAASGSSVDSFSRGSLKISWNPWRHGLSSMDSLPLDELPSTVQLLSAPAPAPGPARPGEPQNGIQPRCKPGDSRSASSDTIEL</sequence>
<organism evidence="11">
    <name type="scientific">Balaenoptera musculus</name>
    <name type="common">Blue whale</name>
    <dbReference type="NCBI Taxonomy" id="9771"/>
    <lineage>
        <taxon>Eukaryota</taxon>
        <taxon>Metazoa</taxon>
        <taxon>Chordata</taxon>
        <taxon>Craniata</taxon>
        <taxon>Vertebrata</taxon>
        <taxon>Euteleostomi</taxon>
        <taxon>Mammalia</taxon>
        <taxon>Eutheria</taxon>
        <taxon>Laurasiatheria</taxon>
        <taxon>Artiodactyla</taxon>
        <taxon>Whippomorpha</taxon>
        <taxon>Cetacea</taxon>
        <taxon>Mysticeti</taxon>
        <taxon>Balaenopteridae</taxon>
        <taxon>Balaenoptera</taxon>
    </lineage>
</organism>
<protein>
    <submittedName>
        <fullName evidence="11">Proline rich transmembrane protein 3</fullName>
    </submittedName>
</protein>
<dbReference type="AlphaFoldDB" id="A0A8C0CVU4"/>
<dbReference type="OMA" id="SEVQPRC"/>
<feature type="compositionally biased region" description="Polar residues" evidence="7">
    <location>
        <begin position="901"/>
        <end position="910"/>
    </location>
</feature>
<feature type="region of interest" description="Disordered" evidence="7">
    <location>
        <begin position="698"/>
        <end position="752"/>
    </location>
</feature>
<dbReference type="GeneTree" id="ENSGT00730000111360"/>
<keyword evidence="6 8" id="KW-0472">Membrane</keyword>
<feature type="domain" description="Proline-rich transmembrane protein 3/4" evidence="10">
    <location>
        <begin position="499"/>
        <end position="574"/>
    </location>
</feature>
<feature type="domain" description="Proline-rich transmembrane protein 3/4" evidence="10">
    <location>
        <begin position="575"/>
        <end position="665"/>
    </location>
</feature>
<keyword evidence="2" id="KW-0597">Phosphoprotein</keyword>
<evidence type="ECO:0000256" key="5">
    <source>
        <dbReference type="ARBA" id="ARBA00022989"/>
    </source>
</evidence>
<feature type="compositionally biased region" description="Low complexity" evidence="7">
    <location>
        <begin position="279"/>
        <end position="288"/>
    </location>
</feature>
<evidence type="ECO:0000256" key="4">
    <source>
        <dbReference type="ARBA" id="ARBA00022729"/>
    </source>
</evidence>
<feature type="transmembrane region" description="Helical" evidence="8">
    <location>
        <begin position="541"/>
        <end position="562"/>
    </location>
</feature>
<feature type="region of interest" description="Disordered" evidence="7">
    <location>
        <begin position="783"/>
        <end position="839"/>
    </location>
</feature>
<comment type="subcellular location">
    <subcellularLocation>
        <location evidence="1">Membrane</location>
        <topology evidence="1">Multi-pass membrane protein</topology>
    </subcellularLocation>
</comment>
<feature type="transmembrane region" description="Helical" evidence="8">
    <location>
        <begin position="583"/>
        <end position="605"/>
    </location>
</feature>
<dbReference type="PANTHER" id="PTHR47400">
    <property type="entry name" value="PROLINE-RICH TRANSMEMBRANE PROTEIN 3"/>
    <property type="match status" value="1"/>
</dbReference>
<feature type="compositionally biased region" description="Polar residues" evidence="7">
    <location>
        <begin position="412"/>
        <end position="428"/>
    </location>
</feature>
<dbReference type="Ensembl" id="ENSBMST00010012434.1">
    <property type="protein sequence ID" value="ENSBMSP00010011216.1"/>
    <property type="gene ID" value="ENSBMSG00010008181.1"/>
</dbReference>
<evidence type="ECO:0000256" key="2">
    <source>
        <dbReference type="ARBA" id="ARBA00022553"/>
    </source>
</evidence>
<feature type="domain" description="Proline-rich transmembrane protein 3/4" evidence="10">
    <location>
        <begin position="450"/>
        <end position="498"/>
    </location>
</feature>
<feature type="region of interest" description="Disordered" evidence="7">
    <location>
        <begin position="198"/>
        <end position="458"/>
    </location>
</feature>
<evidence type="ECO:0000256" key="7">
    <source>
        <dbReference type="SAM" id="MobiDB-lite"/>
    </source>
</evidence>
<dbReference type="InterPro" id="IPR059081">
    <property type="entry name" value="PRRT3-4"/>
</dbReference>
<feature type="compositionally biased region" description="Low complexity" evidence="7">
    <location>
        <begin position="438"/>
        <end position="458"/>
    </location>
</feature>
<feature type="transmembrane region" description="Helical" evidence="8">
    <location>
        <begin position="625"/>
        <end position="645"/>
    </location>
</feature>
<feature type="transmembrane region" description="Helical" evidence="8">
    <location>
        <begin position="474"/>
        <end position="496"/>
    </location>
</feature>
<proteinExistence type="predicted"/>
<keyword evidence="5 8" id="KW-1133">Transmembrane helix</keyword>
<evidence type="ECO:0000256" key="1">
    <source>
        <dbReference type="ARBA" id="ARBA00004141"/>
    </source>
</evidence>
<keyword evidence="3 8" id="KW-0812">Transmembrane</keyword>
<feature type="compositionally biased region" description="Low complexity" evidence="7">
    <location>
        <begin position="733"/>
        <end position="745"/>
    </location>
</feature>
<evidence type="ECO:0000256" key="9">
    <source>
        <dbReference type="SAM" id="SignalP"/>
    </source>
</evidence>
<feature type="compositionally biased region" description="Low complexity" evidence="7">
    <location>
        <begin position="795"/>
        <end position="807"/>
    </location>
</feature>
<gene>
    <name evidence="11" type="primary">PRRT3</name>
</gene>
<feature type="signal peptide" evidence="9">
    <location>
        <begin position="1"/>
        <end position="28"/>
    </location>
</feature>
<feature type="transmembrane region" description="Helical" evidence="8">
    <location>
        <begin position="508"/>
        <end position="529"/>
    </location>
</feature>
<reference evidence="11" key="1">
    <citation type="submission" date="2023-09" db="UniProtKB">
        <authorList>
            <consortium name="Ensembl"/>
        </authorList>
    </citation>
    <scope>IDENTIFICATION</scope>
</reference>
<dbReference type="InterPro" id="IPR043242">
    <property type="entry name" value="PRRT3"/>
</dbReference>
<feature type="compositionally biased region" description="Low complexity" evidence="7">
    <location>
        <begin position="703"/>
        <end position="725"/>
    </location>
</feature>
<dbReference type="PANTHER" id="PTHR47400:SF1">
    <property type="entry name" value="PROLINE-RICH TRANSMEMBRANE PROTEIN 3"/>
    <property type="match status" value="1"/>
</dbReference>